<evidence type="ECO:0000313" key="2">
    <source>
        <dbReference type="Proteomes" id="UP001152798"/>
    </source>
</evidence>
<evidence type="ECO:0008006" key="3">
    <source>
        <dbReference type="Google" id="ProtNLM"/>
    </source>
</evidence>
<name>A0A9P0HP54_NEZVI</name>
<dbReference type="InterPro" id="IPR029058">
    <property type="entry name" value="AB_hydrolase_fold"/>
</dbReference>
<reference evidence="1" key="1">
    <citation type="submission" date="2022-01" db="EMBL/GenBank/DDBJ databases">
        <authorList>
            <person name="King R."/>
        </authorList>
    </citation>
    <scope>NUCLEOTIDE SEQUENCE</scope>
</reference>
<evidence type="ECO:0000313" key="1">
    <source>
        <dbReference type="EMBL" id="CAH1405689.1"/>
    </source>
</evidence>
<sequence length="154" mass="17528">MIVHSLRTWTSTPEQSPVTKRKMADNKGIKHIRGRYRNRFTALPTGFQLPGILGGWRPDLQGKQRPDSPRQDTDRDVHVRTPYGEVQGFRVYLYDDPFPERGYRPISTVVERVRGNVSVFLGIPYALPPVKEGRFKSIISLWGPAKALLATSLK</sequence>
<organism evidence="1 2">
    <name type="scientific">Nezara viridula</name>
    <name type="common">Southern green stink bug</name>
    <name type="synonym">Cimex viridulus</name>
    <dbReference type="NCBI Taxonomy" id="85310"/>
    <lineage>
        <taxon>Eukaryota</taxon>
        <taxon>Metazoa</taxon>
        <taxon>Ecdysozoa</taxon>
        <taxon>Arthropoda</taxon>
        <taxon>Hexapoda</taxon>
        <taxon>Insecta</taxon>
        <taxon>Pterygota</taxon>
        <taxon>Neoptera</taxon>
        <taxon>Paraneoptera</taxon>
        <taxon>Hemiptera</taxon>
        <taxon>Heteroptera</taxon>
        <taxon>Panheteroptera</taxon>
        <taxon>Pentatomomorpha</taxon>
        <taxon>Pentatomoidea</taxon>
        <taxon>Pentatomidae</taxon>
        <taxon>Pentatominae</taxon>
        <taxon>Nezara</taxon>
    </lineage>
</organism>
<protein>
    <recommendedName>
        <fullName evidence="3">Carboxylesterase type B domain-containing protein</fullName>
    </recommendedName>
</protein>
<dbReference type="EMBL" id="OV725082">
    <property type="protein sequence ID" value="CAH1405689.1"/>
    <property type="molecule type" value="Genomic_DNA"/>
</dbReference>
<dbReference type="AlphaFoldDB" id="A0A9P0HP54"/>
<keyword evidence="2" id="KW-1185">Reference proteome</keyword>
<dbReference type="SUPFAM" id="SSF53474">
    <property type="entry name" value="alpha/beta-Hydrolases"/>
    <property type="match status" value="1"/>
</dbReference>
<dbReference type="OrthoDB" id="408631at2759"/>
<dbReference type="Gene3D" id="3.40.50.1820">
    <property type="entry name" value="alpha/beta hydrolase"/>
    <property type="match status" value="1"/>
</dbReference>
<dbReference type="Proteomes" id="UP001152798">
    <property type="component" value="Chromosome 6"/>
</dbReference>
<gene>
    <name evidence="1" type="ORF">NEZAVI_LOCUS13842</name>
</gene>
<accession>A0A9P0HP54</accession>
<proteinExistence type="predicted"/>